<sequence length="447" mass="48758">MKGPLSRAALFSVLTLSAASPENPVKRKAATKNTSSNVGKTLTPPHADAPGVQGYNRAECYDSNLNPFTQEKGSKDWIQINQTEVDYNSNSNPGQNNLNDKYEHTNWYYDIYDAYYNGSFSITLEAPEGTNASVCQNVTSPIIPDMYFRIGQMSRSGGKYSRKDYDNNPYYFRFGRGVQEDYACGLTPKKLFQSFESSNSQLDTNQAWTVDAKKNGDGFDISGKVSTTVASYNNYFNYLTANSINVADECPDRFQIYALTAQNNASMNGKVTEGDANITWSFTDVITNWTVTGSFNGTAFNKGAKLVTSGSQPETSGEAKRIVTGKAAVKDDAKKVVKIAAGVIVGVVVLIAILIGALVFFCFRKRKQNTAYKGIDDDRDWGIDEDNKNLNSSATAMGYMDARAPGPSPASQGLLLNQDTSYGGPHMPPAGSPDLHPQNPTSLPPRF</sequence>
<evidence type="ECO:0000313" key="5">
    <source>
        <dbReference type="Proteomes" id="UP000433883"/>
    </source>
</evidence>
<evidence type="ECO:0000256" key="1">
    <source>
        <dbReference type="SAM" id="MobiDB-lite"/>
    </source>
</evidence>
<feature type="compositionally biased region" description="Polar residues" evidence="1">
    <location>
        <begin position="409"/>
        <end position="421"/>
    </location>
</feature>
<keyword evidence="2" id="KW-0812">Transmembrane</keyword>
<feature type="transmembrane region" description="Helical" evidence="2">
    <location>
        <begin position="339"/>
        <end position="363"/>
    </location>
</feature>
<keyword evidence="2" id="KW-0472">Membrane</keyword>
<feature type="signal peptide" evidence="3">
    <location>
        <begin position="1"/>
        <end position="19"/>
    </location>
</feature>
<proteinExistence type="predicted"/>
<dbReference type="AlphaFoldDB" id="A0A8H3UJ15"/>
<comment type="caution">
    <text evidence="4">The sequence shown here is derived from an EMBL/GenBank/DDBJ whole genome shotgun (WGS) entry which is preliminary data.</text>
</comment>
<feature type="region of interest" description="Disordered" evidence="1">
    <location>
        <begin position="399"/>
        <end position="447"/>
    </location>
</feature>
<evidence type="ECO:0008006" key="6">
    <source>
        <dbReference type="Google" id="ProtNLM"/>
    </source>
</evidence>
<gene>
    <name evidence="4" type="ORF">BLS_005316</name>
</gene>
<feature type="region of interest" description="Disordered" evidence="1">
    <location>
        <begin position="22"/>
        <end position="53"/>
    </location>
</feature>
<feature type="chain" id="PRO_5034739969" description="Mid2 domain-containing protein" evidence="3">
    <location>
        <begin position="20"/>
        <end position="447"/>
    </location>
</feature>
<keyword evidence="3" id="KW-0732">Signal</keyword>
<evidence type="ECO:0000256" key="2">
    <source>
        <dbReference type="SAM" id="Phobius"/>
    </source>
</evidence>
<dbReference type="EMBL" id="WNWQ01000363">
    <property type="protein sequence ID" value="KAE9969574.1"/>
    <property type="molecule type" value="Genomic_DNA"/>
</dbReference>
<organism evidence="4 5">
    <name type="scientific">Venturia inaequalis</name>
    <name type="common">Apple scab fungus</name>
    <dbReference type="NCBI Taxonomy" id="5025"/>
    <lineage>
        <taxon>Eukaryota</taxon>
        <taxon>Fungi</taxon>
        <taxon>Dikarya</taxon>
        <taxon>Ascomycota</taxon>
        <taxon>Pezizomycotina</taxon>
        <taxon>Dothideomycetes</taxon>
        <taxon>Pleosporomycetidae</taxon>
        <taxon>Venturiales</taxon>
        <taxon>Venturiaceae</taxon>
        <taxon>Venturia</taxon>
    </lineage>
</organism>
<evidence type="ECO:0000256" key="3">
    <source>
        <dbReference type="SAM" id="SignalP"/>
    </source>
</evidence>
<reference evidence="4 5" key="1">
    <citation type="submission" date="2019-11" db="EMBL/GenBank/DDBJ databases">
        <title>Venturia inaequalis Genome Resource.</title>
        <authorList>
            <person name="Lichtner F.J."/>
        </authorList>
    </citation>
    <scope>NUCLEOTIDE SEQUENCE [LARGE SCALE GENOMIC DNA]</scope>
    <source>
        <strain evidence="4">Bline_iso_100314</strain>
    </source>
</reference>
<keyword evidence="2" id="KW-1133">Transmembrane helix</keyword>
<accession>A0A8H3UJ15</accession>
<feature type="compositionally biased region" description="Polar residues" evidence="1">
    <location>
        <begin position="31"/>
        <end position="40"/>
    </location>
</feature>
<evidence type="ECO:0000313" key="4">
    <source>
        <dbReference type="EMBL" id="KAE9969574.1"/>
    </source>
</evidence>
<protein>
    <recommendedName>
        <fullName evidence="6">Mid2 domain-containing protein</fullName>
    </recommendedName>
</protein>
<dbReference type="Proteomes" id="UP000433883">
    <property type="component" value="Unassembled WGS sequence"/>
</dbReference>
<name>A0A8H3UJ15_VENIN</name>